<dbReference type="InterPro" id="IPR039379">
    <property type="entry name" value="Protoglobin_sensor_dom"/>
</dbReference>
<gene>
    <name evidence="3" type="ORF">BsIDN1_19120</name>
</gene>
<keyword evidence="1" id="KW-0175">Coiled coil</keyword>
<evidence type="ECO:0000313" key="4">
    <source>
        <dbReference type="Proteomes" id="UP000464658"/>
    </source>
</evidence>
<name>A0A5S9M810_BACIA</name>
<dbReference type="EMBL" id="AP021906">
    <property type="protein sequence ID" value="BBP88294.1"/>
    <property type="molecule type" value="Genomic_DNA"/>
</dbReference>
<feature type="domain" description="Globin-sensor" evidence="2">
    <location>
        <begin position="3"/>
        <end position="129"/>
    </location>
</feature>
<dbReference type="SUPFAM" id="SSF46458">
    <property type="entry name" value="Globin-like"/>
    <property type="match status" value="1"/>
</dbReference>
<dbReference type="GO" id="GO:0019825">
    <property type="term" value="F:oxygen binding"/>
    <property type="evidence" value="ECO:0007669"/>
    <property type="project" value="InterPro"/>
</dbReference>
<evidence type="ECO:0000259" key="2">
    <source>
        <dbReference type="Pfam" id="PF11563"/>
    </source>
</evidence>
<protein>
    <recommendedName>
        <fullName evidence="2">Globin-sensor domain-containing protein</fullName>
    </recommendedName>
</protein>
<dbReference type="Pfam" id="PF11563">
    <property type="entry name" value="Protoglobin"/>
    <property type="match status" value="1"/>
</dbReference>
<sequence length="197" mass="23524">MFQDDIAHIVDKFYKNLEVESSLMHIIQDNSSVDRLKKTLRIHISEMFAGVIDEAYVAKRIKIAQVHLRIGLQPKWYMAAFQDLLLSIMDLFANHIQDFKEYQTAVKATTKILNLEQQLVLDTFQNEYSKIRDEAEEQQQELHTKKSQRLQIRLLRSSQTQQVRSTTSLSQNRMRWRTCHKLEHKFQHRSKKKINRR</sequence>
<evidence type="ECO:0000313" key="3">
    <source>
        <dbReference type="EMBL" id="BBP88294.1"/>
    </source>
</evidence>
<dbReference type="Proteomes" id="UP000464658">
    <property type="component" value="Chromosome"/>
</dbReference>
<dbReference type="Gene3D" id="1.10.490.10">
    <property type="entry name" value="Globins"/>
    <property type="match status" value="1"/>
</dbReference>
<dbReference type="InterPro" id="IPR012292">
    <property type="entry name" value="Globin/Proto"/>
</dbReference>
<dbReference type="GO" id="GO:0020037">
    <property type="term" value="F:heme binding"/>
    <property type="evidence" value="ECO:0007669"/>
    <property type="project" value="InterPro"/>
</dbReference>
<accession>A0A5S9M810</accession>
<dbReference type="CDD" id="cd01068">
    <property type="entry name" value="globin_sensor"/>
    <property type="match status" value="1"/>
</dbReference>
<feature type="coiled-coil region" evidence="1">
    <location>
        <begin position="121"/>
        <end position="148"/>
    </location>
</feature>
<proteinExistence type="predicted"/>
<dbReference type="InterPro" id="IPR009050">
    <property type="entry name" value="Globin-like_sf"/>
</dbReference>
<evidence type="ECO:0000256" key="1">
    <source>
        <dbReference type="SAM" id="Coils"/>
    </source>
</evidence>
<dbReference type="AlphaFoldDB" id="A0A5S9M810"/>
<dbReference type="InterPro" id="IPR044398">
    <property type="entry name" value="Globin-sensor_dom"/>
</dbReference>
<reference evidence="3 4" key="1">
    <citation type="submission" date="2019-12" db="EMBL/GenBank/DDBJ databases">
        <title>Full genome sequence of a Bacillus safensis strain isolated from commercially available natto in Indonesia.</title>
        <authorList>
            <person name="Yoshida M."/>
            <person name="Uomi M."/>
            <person name="Waturangi D."/>
            <person name="Ekaputri J.J."/>
            <person name="Setiamarga D.H.E."/>
        </authorList>
    </citation>
    <scope>NUCLEOTIDE SEQUENCE [LARGE SCALE GENOMIC DNA]</scope>
    <source>
        <strain evidence="3 4">IDN1</strain>
    </source>
</reference>
<organism evidence="3 4">
    <name type="scientific">Bacillus safensis</name>
    <dbReference type="NCBI Taxonomy" id="561879"/>
    <lineage>
        <taxon>Bacteria</taxon>
        <taxon>Bacillati</taxon>
        <taxon>Bacillota</taxon>
        <taxon>Bacilli</taxon>
        <taxon>Bacillales</taxon>
        <taxon>Bacillaceae</taxon>
        <taxon>Bacillus</taxon>
    </lineage>
</organism>